<dbReference type="AlphaFoldDB" id="A0A078AEL7"/>
<sequence>MDTSITALSLKFPEILAYFGWVLNKIKEFSQPKQGQNLKQTLKFIMLTKVKKGDGRLIDEAGIRMRGVNQAWNVILEQYQQLVKRYKRKIKDDDKKRQRQNGYREIIQSWGND</sequence>
<proteinExistence type="predicted"/>
<evidence type="ECO:0000256" key="1">
    <source>
        <dbReference type="SAM" id="Coils"/>
    </source>
</evidence>
<dbReference type="EMBL" id="CCKQ01008821">
    <property type="protein sequence ID" value="CDW80286.1"/>
    <property type="molecule type" value="Genomic_DNA"/>
</dbReference>
<feature type="coiled-coil region" evidence="1">
    <location>
        <begin position="69"/>
        <end position="96"/>
    </location>
</feature>
<keyword evidence="1" id="KW-0175">Coiled coil</keyword>
<dbReference type="InParanoid" id="A0A078AEL7"/>
<reference evidence="2 3" key="1">
    <citation type="submission" date="2014-06" db="EMBL/GenBank/DDBJ databases">
        <authorList>
            <person name="Swart Estienne"/>
        </authorList>
    </citation>
    <scope>NUCLEOTIDE SEQUENCE [LARGE SCALE GENOMIC DNA]</scope>
    <source>
        <strain evidence="2 3">130c</strain>
    </source>
</reference>
<evidence type="ECO:0000313" key="2">
    <source>
        <dbReference type="EMBL" id="CDW80286.1"/>
    </source>
</evidence>
<name>A0A078AEL7_STYLE</name>
<organism evidence="2 3">
    <name type="scientific">Stylonychia lemnae</name>
    <name type="common">Ciliate</name>
    <dbReference type="NCBI Taxonomy" id="5949"/>
    <lineage>
        <taxon>Eukaryota</taxon>
        <taxon>Sar</taxon>
        <taxon>Alveolata</taxon>
        <taxon>Ciliophora</taxon>
        <taxon>Intramacronucleata</taxon>
        <taxon>Spirotrichea</taxon>
        <taxon>Stichotrichia</taxon>
        <taxon>Sporadotrichida</taxon>
        <taxon>Oxytrichidae</taxon>
        <taxon>Stylonychinae</taxon>
        <taxon>Stylonychia</taxon>
    </lineage>
</organism>
<keyword evidence="3" id="KW-1185">Reference proteome</keyword>
<gene>
    <name evidence="2" type="primary">Contig1524.g1665</name>
    <name evidence="2" type="ORF">STYLEM_9282</name>
</gene>
<evidence type="ECO:0000313" key="3">
    <source>
        <dbReference type="Proteomes" id="UP000039865"/>
    </source>
</evidence>
<protein>
    <submittedName>
        <fullName evidence="2">Uncharacterized protein</fullName>
    </submittedName>
</protein>
<accession>A0A078AEL7</accession>
<dbReference type="Proteomes" id="UP000039865">
    <property type="component" value="Unassembled WGS sequence"/>
</dbReference>